<keyword evidence="3" id="KW-1185">Reference proteome</keyword>
<comment type="caution">
    <text evidence="2">The sequence shown here is derived from an EMBL/GenBank/DDBJ whole genome shotgun (WGS) entry which is preliminary data.</text>
</comment>
<keyword evidence="1" id="KW-0677">Repeat</keyword>
<accession>A0A391NSC4</accession>
<dbReference type="Pfam" id="PF02493">
    <property type="entry name" value="MORN"/>
    <property type="match status" value="4"/>
</dbReference>
<proteinExistence type="predicted"/>
<dbReference type="SUPFAM" id="SSF82185">
    <property type="entry name" value="Histone H3 K4-specific methyltransferase SET7/9 N-terminal domain"/>
    <property type="match status" value="2"/>
</dbReference>
<evidence type="ECO:0008006" key="4">
    <source>
        <dbReference type="Google" id="ProtNLM"/>
    </source>
</evidence>
<evidence type="ECO:0000313" key="3">
    <source>
        <dbReference type="Proteomes" id="UP000265618"/>
    </source>
</evidence>
<dbReference type="Proteomes" id="UP000265618">
    <property type="component" value="Unassembled WGS sequence"/>
</dbReference>
<protein>
    <recommendedName>
        <fullName evidence="4">MORN repeat-containing protein</fullName>
    </recommendedName>
</protein>
<evidence type="ECO:0000313" key="2">
    <source>
        <dbReference type="EMBL" id="GCA64175.1"/>
    </source>
</evidence>
<dbReference type="SMART" id="SM00698">
    <property type="entry name" value="MORN"/>
    <property type="match status" value="3"/>
</dbReference>
<reference evidence="2 3" key="1">
    <citation type="journal article" date="2018" name="PLoS ONE">
        <title>The draft genome of Kipferlia bialata reveals reductive genome evolution in fornicate parasites.</title>
        <authorList>
            <person name="Tanifuji G."/>
            <person name="Takabayashi S."/>
            <person name="Kume K."/>
            <person name="Takagi M."/>
            <person name="Nakayama T."/>
            <person name="Kamikawa R."/>
            <person name="Inagaki Y."/>
            <person name="Hashimoto T."/>
        </authorList>
    </citation>
    <scope>NUCLEOTIDE SEQUENCE [LARGE SCALE GENOMIC DNA]</scope>
    <source>
        <strain evidence="2">NY0173</strain>
    </source>
</reference>
<dbReference type="PANTHER" id="PTHR23084:SF179">
    <property type="entry name" value="OS10G0565000 PROTEIN"/>
    <property type="match status" value="1"/>
</dbReference>
<feature type="non-terminal residue" evidence="2">
    <location>
        <position position="316"/>
    </location>
</feature>
<dbReference type="AlphaFoldDB" id="A0A391NSC4"/>
<dbReference type="OrthoDB" id="437960at2759"/>
<dbReference type="EMBL" id="BDIP01006409">
    <property type="protein sequence ID" value="GCA64175.1"/>
    <property type="molecule type" value="Genomic_DNA"/>
</dbReference>
<evidence type="ECO:0000256" key="1">
    <source>
        <dbReference type="ARBA" id="ARBA00022737"/>
    </source>
</evidence>
<name>A0A391NSC4_9EUKA</name>
<dbReference type="Gene3D" id="2.20.110.10">
    <property type="entry name" value="Histone H3 K4-specific methyltransferase SET7/9 N-terminal domain"/>
    <property type="match status" value="2"/>
</dbReference>
<sequence>MSERERPGCVSEDTHACQAACATDTDTDTTCTTTPPQGSCVRFTYPDGAVYQGDWSNNSPNGLGQYATADGCFYKGRFIDGQLWGHATVIRGVGRVYVGEVQNYMACGYGSMREPTGEVYEGEFFQDQPHGHGILTGSNGLKVEGEWRYGRMGGRYVNTGPDGRVFETEYSNGTMNLLTILGRDGEDITDAERYKGMTLGTMYPPEPKRLEEAMLWGIVKGQLELPLSGRLGDIFDLFGTVTTDPLSTSVLYMPDIGPLRLDQFCDSLRSIELHTLNMNSVKNPSALKRELAKDPGIVVCTHETVRARPGTKLHRL</sequence>
<dbReference type="InterPro" id="IPR003409">
    <property type="entry name" value="MORN"/>
</dbReference>
<gene>
    <name evidence="2" type="ORF">KIPB_013465</name>
</gene>
<organism evidence="2 3">
    <name type="scientific">Kipferlia bialata</name>
    <dbReference type="NCBI Taxonomy" id="797122"/>
    <lineage>
        <taxon>Eukaryota</taxon>
        <taxon>Metamonada</taxon>
        <taxon>Carpediemonas-like organisms</taxon>
        <taxon>Kipferlia</taxon>
    </lineage>
</organism>
<dbReference type="PANTHER" id="PTHR23084">
    <property type="entry name" value="PHOSPHATIDYLINOSITOL-4-PHOSPHATE 5-KINASE RELATED"/>
    <property type="match status" value="1"/>
</dbReference>